<proteinExistence type="inferred from homology"/>
<keyword evidence="3 6" id="KW-0812">Transmembrane</keyword>
<evidence type="ECO:0000256" key="3">
    <source>
        <dbReference type="ARBA" id="ARBA00022692"/>
    </source>
</evidence>
<feature type="transmembrane region" description="Helical" evidence="6">
    <location>
        <begin position="275"/>
        <end position="295"/>
    </location>
</feature>
<protein>
    <recommendedName>
        <fullName evidence="8">Sodium:proline symporter</fullName>
    </recommendedName>
</protein>
<evidence type="ECO:0000256" key="6">
    <source>
        <dbReference type="SAM" id="Phobius"/>
    </source>
</evidence>
<dbReference type="GO" id="GO:0005886">
    <property type="term" value="C:plasma membrane"/>
    <property type="evidence" value="ECO:0007669"/>
    <property type="project" value="TreeGrafter"/>
</dbReference>
<dbReference type="Gene3D" id="1.20.1730.10">
    <property type="entry name" value="Sodium/glucose cotransporter"/>
    <property type="match status" value="1"/>
</dbReference>
<feature type="transmembrane region" description="Helical" evidence="6">
    <location>
        <begin position="362"/>
        <end position="380"/>
    </location>
</feature>
<feature type="transmembrane region" description="Helical" evidence="6">
    <location>
        <begin position="150"/>
        <end position="175"/>
    </location>
</feature>
<feature type="transmembrane region" description="Helical" evidence="6">
    <location>
        <begin position="111"/>
        <end position="129"/>
    </location>
</feature>
<dbReference type="PANTHER" id="PTHR11819:SF77">
    <property type="entry name" value="SODIUM_GLUCOSE COTRANSPORT PROTEIN"/>
    <property type="match status" value="1"/>
</dbReference>
<reference evidence="7" key="1">
    <citation type="submission" date="2018-05" db="EMBL/GenBank/DDBJ databases">
        <authorList>
            <person name="Lanie J.A."/>
            <person name="Ng W.-L."/>
            <person name="Kazmierczak K.M."/>
            <person name="Andrzejewski T.M."/>
            <person name="Davidsen T.M."/>
            <person name="Wayne K.J."/>
            <person name="Tettelin H."/>
            <person name="Glass J.I."/>
            <person name="Rusch D."/>
            <person name="Podicherti R."/>
            <person name="Tsui H.-C.T."/>
            <person name="Winkler M.E."/>
        </authorList>
    </citation>
    <scope>NUCLEOTIDE SEQUENCE</scope>
</reference>
<comment type="similarity">
    <text evidence="2">Belongs to the sodium:solute symporter (SSF) (TC 2.A.21) family.</text>
</comment>
<keyword evidence="4 6" id="KW-1133">Transmembrane helix</keyword>
<sequence>SLAMIGTIVLAWFVLHTPAVGGINGLLETLPESTFQFLPTVGGNAAASDAFTLPLTTFIAFVGVQWWASWYPGQEASGGGYIAQRMMSSKDERHSLLATLWFTIAHYCVRPWPWILVGLASVVLYPTAIDREAAYVMALRDHLPEGWRGLLLAAFFAAYMSTIGTQLNWGCSYIINDFYKRFFRTQATESHYIRASRITTLLLMLLGGVATFYLESIRQAWEFILESGAGIGLVLILRWYWWRVNAWSEIAALIASVAGFVYLKIFTEVAFPSTLLYLVSWTTVCWLVITFLTPAEPLDHLIKFYRRVRPGGPGWRRIARLSGEPPPESIAIALVDWVAGCSLVYSTLFGIGALLFRSTFAAIPYAVCALASSLFIHYRLSRREWTRTNG</sequence>
<feature type="transmembrane region" description="Helical" evidence="6">
    <location>
        <begin position="246"/>
        <end position="263"/>
    </location>
</feature>
<dbReference type="InterPro" id="IPR038377">
    <property type="entry name" value="Na/Glc_symporter_sf"/>
</dbReference>
<evidence type="ECO:0000256" key="1">
    <source>
        <dbReference type="ARBA" id="ARBA00004141"/>
    </source>
</evidence>
<evidence type="ECO:0008006" key="8">
    <source>
        <dbReference type="Google" id="ProtNLM"/>
    </source>
</evidence>
<dbReference type="InterPro" id="IPR001734">
    <property type="entry name" value="Na/solute_symporter"/>
</dbReference>
<feature type="non-terminal residue" evidence="7">
    <location>
        <position position="1"/>
    </location>
</feature>
<comment type="subcellular location">
    <subcellularLocation>
        <location evidence="1">Membrane</location>
        <topology evidence="1">Multi-pass membrane protein</topology>
    </subcellularLocation>
</comment>
<evidence type="ECO:0000256" key="4">
    <source>
        <dbReference type="ARBA" id="ARBA00022989"/>
    </source>
</evidence>
<dbReference type="Pfam" id="PF00474">
    <property type="entry name" value="SSF"/>
    <property type="match status" value="1"/>
</dbReference>
<name>A0A381R341_9ZZZZ</name>
<dbReference type="PROSITE" id="PS50283">
    <property type="entry name" value="NA_SOLUT_SYMP_3"/>
    <property type="match status" value="1"/>
</dbReference>
<evidence type="ECO:0000256" key="2">
    <source>
        <dbReference type="ARBA" id="ARBA00006434"/>
    </source>
</evidence>
<evidence type="ECO:0000256" key="5">
    <source>
        <dbReference type="ARBA" id="ARBA00023136"/>
    </source>
</evidence>
<dbReference type="GO" id="GO:0005412">
    <property type="term" value="F:D-glucose:sodium symporter activity"/>
    <property type="evidence" value="ECO:0007669"/>
    <property type="project" value="TreeGrafter"/>
</dbReference>
<dbReference type="EMBL" id="UINC01001645">
    <property type="protein sequence ID" value="SUZ85634.1"/>
    <property type="molecule type" value="Genomic_DNA"/>
</dbReference>
<feature type="transmembrane region" description="Helical" evidence="6">
    <location>
        <begin position="195"/>
        <end position="214"/>
    </location>
</feature>
<dbReference type="AlphaFoldDB" id="A0A381R341"/>
<keyword evidence="5 6" id="KW-0472">Membrane</keyword>
<evidence type="ECO:0000313" key="7">
    <source>
        <dbReference type="EMBL" id="SUZ85634.1"/>
    </source>
</evidence>
<organism evidence="7">
    <name type="scientific">marine metagenome</name>
    <dbReference type="NCBI Taxonomy" id="408172"/>
    <lineage>
        <taxon>unclassified sequences</taxon>
        <taxon>metagenomes</taxon>
        <taxon>ecological metagenomes</taxon>
    </lineage>
</organism>
<dbReference type="PANTHER" id="PTHR11819">
    <property type="entry name" value="SOLUTE CARRIER FAMILY 5"/>
    <property type="match status" value="1"/>
</dbReference>
<accession>A0A381R341</accession>
<gene>
    <name evidence="7" type="ORF">METZ01_LOCUS38488</name>
</gene>